<name>A0AAD9L1E3_RIDPI</name>
<gene>
    <name evidence="2" type="ORF">NP493_419g07002</name>
</gene>
<organism evidence="2 3">
    <name type="scientific">Ridgeia piscesae</name>
    <name type="common">Tubeworm</name>
    <dbReference type="NCBI Taxonomy" id="27915"/>
    <lineage>
        <taxon>Eukaryota</taxon>
        <taxon>Metazoa</taxon>
        <taxon>Spiralia</taxon>
        <taxon>Lophotrochozoa</taxon>
        <taxon>Annelida</taxon>
        <taxon>Polychaeta</taxon>
        <taxon>Sedentaria</taxon>
        <taxon>Canalipalpata</taxon>
        <taxon>Sabellida</taxon>
        <taxon>Siboglinidae</taxon>
        <taxon>Ridgeia</taxon>
    </lineage>
</organism>
<evidence type="ECO:0000313" key="3">
    <source>
        <dbReference type="Proteomes" id="UP001209878"/>
    </source>
</evidence>
<proteinExistence type="predicted"/>
<protein>
    <recommendedName>
        <fullName evidence="4">CUE domain-containing protein</fullName>
    </recommendedName>
</protein>
<feature type="compositionally biased region" description="Polar residues" evidence="1">
    <location>
        <begin position="21"/>
        <end position="33"/>
    </location>
</feature>
<sequence length="253" mass="28098">MSSIADLMKFRFQRRGLRNGELQSSPLSTTSQKSEAEPCPSGSTQSDSSDSDSDESDIHTKSSNSSPWLSKKAAIEGKQNGVQNVKASVKQVQSGNRREDPLSSDTETEVDSSSLANLQEMFPDQNKKVLQEALQQTLDFDAAVDHVIFLANQKHAPKRKRIRRMDDDSDSSEPGPAAKKHVRQLSSDDNCSDQQTEEEKADFLAEAFPNIDREVHYVTPSKNMGSIKAFKAARGCFFEDPLQQHKVTSCRCK</sequence>
<reference evidence="2" key="1">
    <citation type="journal article" date="2023" name="Mol. Biol. Evol.">
        <title>Third-Generation Sequencing Reveals the Adaptive Role of the Epigenome in Three Deep-Sea Polychaetes.</title>
        <authorList>
            <person name="Perez M."/>
            <person name="Aroh O."/>
            <person name="Sun Y."/>
            <person name="Lan Y."/>
            <person name="Juniper S.K."/>
            <person name="Young C.R."/>
            <person name="Angers B."/>
            <person name="Qian P.Y."/>
        </authorList>
    </citation>
    <scope>NUCLEOTIDE SEQUENCE</scope>
    <source>
        <strain evidence="2">R07B-5</strain>
    </source>
</reference>
<evidence type="ECO:0008006" key="4">
    <source>
        <dbReference type="Google" id="ProtNLM"/>
    </source>
</evidence>
<feature type="region of interest" description="Disordered" evidence="1">
    <location>
        <begin position="155"/>
        <end position="199"/>
    </location>
</feature>
<feature type="region of interest" description="Disordered" evidence="1">
    <location>
        <begin position="1"/>
        <end position="113"/>
    </location>
</feature>
<accession>A0AAD9L1E3</accession>
<dbReference type="CDD" id="cd14279">
    <property type="entry name" value="CUE"/>
    <property type="match status" value="1"/>
</dbReference>
<dbReference type="Proteomes" id="UP001209878">
    <property type="component" value="Unassembled WGS sequence"/>
</dbReference>
<comment type="caution">
    <text evidence="2">The sequence shown here is derived from an EMBL/GenBank/DDBJ whole genome shotgun (WGS) entry which is preliminary data.</text>
</comment>
<feature type="compositionally biased region" description="Polar residues" evidence="1">
    <location>
        <begin position="184"/>
        <end position="194"/>
    </location>
</feature>
<dbReference type="AlphaFoldDB" id="A0AAD9L1E3"/>
<feature type="compositionally biased region" description="Polar residues" evidence="1">
    <location>
        <begin position="80"/>
        <end position="95"/>
    </location>
</feature>
<dbReference type="EMBL" id="JAODUO010000419">
    <property type="protein sequence ID" value="KAK2180962.1"/>
    <property type="molecule type" value="Genomic_DNA"/>
</dbReference>
<keyword evidence="3" id="KW-1185">Reference proteome</keyword>
<evidence type="ECO:0000256" key="1">
    <source>
        <dbReference type="SAM" id="MobiDB-lite"/>
    </source>
</evidence>
<evidence type="ECO:0000313" key="2">
    <source>
        <dbReference type="EMBL" id="KAK2180962.1"/>
    </source>
</evidence>